<keyword evidence="7 13" id="KW-0175">Coiled coil</keyword>
<keyword evidence="10 13" id="KW-0539">Nucleus</keyword>
<dbReference type="PANTHER" id="PTHR46600">
    <property type="entry name" value="THAP DOMAIN-CONTAINING"/>
    <property type="match status" value="1"/>
</dbReference>
<dbReference type="SUPFAM" id="SSF57716">
    <property type="entry name" value="Glucocorticoid receptor-like (DNA-binding domain)"/>
    <property type="match status" value="1"/>
</dbReference>
<dbReference type="GO" id="GO:0001935">
    <property type="term" value="P:endothelial cell proliferation"/>
    <property type="evidence" value="ECO:0007669"/>
    <property type="project" value="UniProtKB-UniRule"/>
</dbReference>
<comment type="function">
    <text evidence="13">DNA-binding transcription regulator that regulates endothelial cell proliferation and G1/S cell-cycle progression. Specifically binds the 5'-[AT]NTNN[GT]GGCA[AGT]-3' core DNA sequence and acts by modulating expression of pRB-E2F cell-cycle target genes.</text>
</comment>
<evidence type="ECO:0000256" key="7">
    <source>
        <dbReference type="ARBA" id="ARBA00023054"/>
    </source>
</evidence>
<feature type="domain" description="THAP-type" evidence="14">
    <location>
        <begin position="1"/>
        <end position="81"/>
    </location>
</feature>
<dbReference type="GO" id="GO:0008270">
    <property type="term" value="F:zinc ion binding"/>
    <property type="evidence" value="ECO:0007669"/>
    <property type="project" value="UniProtKB-KW"/>
</dbReference>
<dbReference type="Pfam" id="PF05485">
    <property type="entry name" value="THAP"/>
    <property type="match status" value="1"/>
</dbReference>
<evidence type="ECO:0000256" key="5">
    <source>
        <dbReference type="ARBA" id="ARBA00022833"/>
    </source>
</evidence>
<reference evidence="15" key="2">
    <citation type="submission" date="2025-08" db="UniProtKB">
        <authorList>
            <consortium name="Ensembl"/>
        </authorList>
    </citation>
    <scope>IDENTIFICATION</scope>
</reference>
<name>A0A8C5HQY1_GOUWI</name>
<reference evidence="15" key="1">
    <citation type="submission" date="2020-06" db="EMBL/GenBank/DDBJ databases">
        <authorList>
            <consortium name="Wellcome Sanger Institute Data Sharing"/>
        </authorList>
    </citation>
    <scope>NUCLEOTIDE SEQUENCE [LARGE SCALE GENOMIC DNA]</scope>
</reference>
<accession>A0A8C5HQY1</accession>
<dbReference type="GO" id="GO:0003700">
    <property type="term" value="F:DNA-binding transcription factor activity"/>
    <property type="evidence" value="ECO:0007669"/>
    <property type="project" value="UniProtKB-UniRule"/>
</dbReference>
<evidence type="ECO:0000256" key="6">
    <source>
        <dbReference type="ARBA" id="ARBA00023015"/>
    </source>
</evidence>
<comment type="similarity">
    <text evidence="2 13">Belongs to the THAP1 family.</text>
</comment>
<dbReference type="PANTHER" id="PTHR46600:SF1">
    <property type="entry name" value="THAP DOMAIN-CONTAINING PROTEIN 1"/>
    <property type="match status" value="1"/>
</dbReference>
<dbReference type="Ensembl" id="ENSGWIT00000053338.1">
    <property type="protein sequence ID" value="ENSGWIP00000049346.1"/>
    <property type="gene ID" value="ENSGWIG00000024070.1"/>
</dbReference>
<dbReference type="Proteomes" id="UP000694680">
    <property type="component" value="Chromosome 7"/>
</dbReference>
<keyword evidence="9 13" id="KW-0804">Transcription</keyword>
<evidence type="ECO:0000256" key="2">
    <source>
        <dbReference type="ARBA" id="ARBA00006177"/>
    </source>
</evidence>
<proteinExistence type="inferred from homology"/>
<dbReference type="Gene3D" id="6.20.210.20">
    <property type="entry name" value="THAP domain"/>
    <property type="match status" value="1"/>
</dbReference>
<sequence>MTRQCSAPGCRNGSGLHQFPSNPELRLQWLRALGITDHDLVSRAAVCNEHFSPECFSNLTEVKMGFSKVLHLRSGAVPTKVAPPPARVTSQSGSLRLIMVQI</sequence>
<dbReference type="AlphaFoldDB" id="A0A8C5HQY1"/>
<evidence type="ECO:0000256" key="4">
    <source>
        <dbReference type="ARBA" id="ARBA00022771"/>
    </source>
</evidence>
<reference evidence="15" key="3">
    <citation type="submission" date="2025-09" db="UniProtKB">
        <authorList>
            <consortium name="Ensembl"/>
        </authorList>
    </citation>
    <scope>IDENTIFICATION</scope>
</reference>
<evidence type="ECO:0000313" key="15">
    <source>
        <dbReference type="Ensembl" id="ENSGWIP00000049346.1"/>
    </source>
</evidence>
<protein>
    <recommendedName>
        <fullName evidence="13">THAP domain-containing protein 1</fullName>
    </recommendedName>
</protein>
<evidence type="ECO:0000313" key="16">
    <source>
        <dbReference type="Proteomes" id="UP000694680"/>
    </source>
</evidence>
<keyword evidence="16" id="KW-1185">Reference proteome</keyword>
<dbReference type="InterPro" id="IPR026516">
    <property type="entry name" value="THAP1/10"/>
</dbReference>
<evidence type="ECO:0000256" key="12">
    <source>
        <dbReference type="PROSITE-ProRule" id="PRU00309"/>
    </source>
</evidence>
<evidence type="ECO:0000256" key="8">
    <source>
        <dbReference type="ARBA" id="ARBA00023125"/>
    </source>
</evidence>
<dbReference type="GO" id="GO:0005654">
    <property type="term" value="C:nucleoplasm"/>
    <property type="evidence" value="ECO:0007669"/>
    <property type="project" value="UniProtKB-SubCell"/>
</dbReference>
<keyword evidence="8 12" id="KW-0238">DNA-binding</keyword>
<dbReference type="SMART" id="SM00692">
    <property type="entry name" value="DM3"/>
    <property type="match status" value="1"/>
</dbReference>
<evidence type="ECO:0000256" key="10">
    <source>
        <dbReference type="ARBA" id="ARBA00023242"/>
    </source>
</evidence>
<dbReference type="InterPro" id="IPR038441">
    <property type="entry name" value="THAP_Znf_sf"/>
</dbReference>
<keyword evidence="5" id="KW-0862">Zinc</keyword>
<keyword evidence="6 13" id="KW-0805">Transcription regulation</keyword>
<dbReference type="SMART" id="SM00980">
    <property type="entry name" value="THAP"/>
    <property type="match status" value="1"/>
</dbReference>
<keyword evidence="4 12" id="KW-0863">Zinc-finger</keyword>
<evidence type="ECO:0000256" key="3">
    <source>
        <dbReference type="ARBA" id="ARBA00022723"/>
    </source>
</evidence>
<organism evidence="15 16">
    <name type="scientific">Gouania willdenowi</name>
    <name type="common">Blunt-snouted clingfish</name>
    <name type="synonym">Lepadogaster willdenowi</name>
    <dbReference type="NCBI Taxonomy" id="441366"/>
    <lineage>
        <taxon>Eukaryota</taxon>
        <taxon>Metazoa</taxon>
        <taxon>Chordata</taxon>
        <taxon>Craniata</taxon>
        <taxon>Vertebrata</taxon>
        <taxon>Euteleostomi</taxon>
        <taxon>Actinopterygii</taxon>
        <taxon>Neopterygii</taxon>
        <taxon>Teleostei</taxon>
        <taxon>Neoteleostei</taxon>
        <taxon>Acanthomorphata</taxon>
        <taxon>Ovalentaria</taxon>
        <taxon>Blenniimorphae</taxon>
        <taxon>Blenniiformes</taxon>
        <taxon>Gobiesocoidei</taxon>
        <taxon>Gobiesocidae</taxon>
        <taxon>Gobiesocinae</taxon>
        <taxon>Gouania</taxon>
    </lineage>
</organism>
<dbReference type="PROSITE" id="PS50950">
    <property type="entry name" value="ZF_THAP"/>
    <property type="match status" value="1"/>
</dbReference>
<keyword evidence="11 13" id="KW-0131">Cell cycle</keyword>
<evidence type="ECO:0000256" key="9">
    <source>
        <dbReference type="ARBA" id="ARBA00023163"/>
    </source>
</evidence>
<evidence type="ECO:0000259" key="14">
    <source>
        <dbReference type="PROSITE" id="PS50950"/>
    </source>
</evidence>
<evidence type="ECO:0000256" key="11">
    <source>
        <dbReference type="ARBA" id="ARBA00023306"/>
    </source>
</evidence>
<dbReference type="GO" id="GO:0043565">
    <property type="term" value="F:sequence-specific DNA binding"/>
    <property type="evidence" value="ECO:0007669"/>
    <property type="project" value="UniProtKB-UniRule"/>
</dbReference>
<dbReference type="InterPro" id="IPR006612">
    <property type="entry name" value="THAP_Znf"/>
</dbReference>
<evidence type="ECO:0000256" key="13">
    <source>
        <dbReference type="RuleBase" id="RU369073"/>
    </source>
</evidence>
<comment type="subcellular location">
    <subcellularLocation>
        <location evidence="1 13">Nucleus</location>
        <location evidence="1 13">Nucleoplasm</location>
    </subcellularLocation>
</comment>
<keyword evidence="3" id="KW-0479">Metal-binding</keyword>
<evidence type="ECO:0000256" key="1">
    <source>
        <dbReference type="ARBA" id="ARBA00004642"/>
    </source>
</evidence>